<feature type="region of interest" description="Disordered" evidence="1">
    <location>
        <begin position="136"/>
        <end position="169"/>
    </location>
</feature>
<dbReference type="Proteomes" id="UP000011960">
    <property type="component" value="Unassembled WGS sequence"/>
</dbReference>
<evidence type="ECO:0000313" key="4">
    <source>
        <dbReference type="Proteomes" id="UP000011960"/>
    </source>
</evidence>
<organism evidence="3 4">
    <name type="scientific">Marinobacter santoriniensis NKSG1</name>
    <dbReference type="NCBI Taxonomy" id="1288826"/>
    <lineage>
        <taxon>Bacteria</taxon>
        <taxon>Pseudomonadati</taxon>
        <taxon>Pseudomonadota</taxon>
        <taxon>Gammaproteobacteria</taxon>
        <taxon>Pseudomonadales</taxon>
        <taxon>Marinobacteraceae</taxon>
        <taxon>Marinobacter</taxon>
    </lineage>
</organism>
<dbReference type="PANTHER" id="PTHR35004">
    <property type="entry name" value="TRANSPOSASE RV3428C-RELATED"/>
    <property type="match status" value="1"/>
</dbReference>
<dbReference type="EMBL" id="APAT01000010">
    <property type="protein sequence ID" value="EMP56847.1"/>
    <property type="molecule type" value="Genomic_DNA"/>
</dbReference>
<dbReference type="InterPro" id="IPR054353">
    <property type="entry name" value="IstA-like_C"/>
</dbReference>
<sequence>MAILPARPYKPKDKSKAEVGVQIVERWILARLRHHTFFTLAEANQCIRSLLEELNSRPFRRLPDNRQTAFETLDQPALRPLPKQPYEYVEIRRCRVNIDYHIEFDQHHYSVPHQYVGEQVEVQASDHLVQVHFRQRQVASHPRRHRPGTTTEAGHMPARHRKQQQWTPGRLKSWARDIGPDTLIWVSDRLAEREHPEQAYRVCLGLLNLTREYPSQRLNAGCRIANREGLNRLKHIKAILRSNRDKLPEQLPLNAELPQHHENIRGPKSFH</sequence>
<reference evidence="3 4" key="1">
    <citation type="journal article" date="2013" name="Genome Announc.">
        <title>Genome Sequence of Hydrothermal Arsenic-Respiring Bacterium Marinobacter santoriniensis NKSG1T.</title>
        <authorList>
            <person name="Handley K.M."/>
            <person name="Upton M."/>
            <person name="Beatson S.A."/>
            <person name="Hery M."/>
            <person name="Lloyd J.R."/>
        </authorList>
    </citation>
    <scope>NUCLEOTIDE SEQUENCE [LARGE SCALE GENOMIC DNA]</scope>
    <source>
        <strain evidence="3 4">NKSG1</strain>
    </source>
</reference>
<evidence type="ECO:0000256" key="1">
    <source>
        <dbReference type="SAM" id="MobiDB-lite"/>
    </source>
</evidence>
<dbReference type="PANTHER" id="PTHR35004:SF8">
    <property type="entry name" value="TRANSPOSASE RV3428C-RELATED"/>
    <property type="match status" value="1"/>
</dbReference>
<dbReference type="eggNOG" id="COG4584">
    <property type="taxonomic scope" value="Bacteria"/>
</dbReference>
<accession>M7DGP6</accession>
<evidence type="ECO:0000259" key="2">
    <source>
        <dbReference type="Pfam" id="PF22483"/>
    </source>
</evidence>
<dbReference type="AlphaFoldDB" id="M7DGP6"/>
<dbReference type="Pfam" id="PF22483">
    <property type="entry name" value="Mu-transpos_C_2"/>
    <property type="match status" value="1"/>
</dbReference>
<dbReference type="PATRIC" id="fig|1288826.3.peg.681"/>
<name>M7DGP6_9GAMM</name>
<evidence type="ECO:0000313" key="3">
    <source>
        <dbReference type="EMBL" id="EMP56847.1"/>
    </source>
</evidence>
<keyword evidence="4" id="KW-1185">Reference proteome</keyword>
<feature type="domain" description="Transposase for insertion sequence element IS21-like C-terminal" evidence="2">
    <location>
        <begin position="81"/>
        <end position="150"/>
    </location>
</feature>
<dbReference type="STRING" id="1288826.MSNKSG1_03535"/>
<feature type="region of interest" description="Disordered" evidence="1">
    <location>
        <begin position="250"/>
        <end position="271"/>
    </location>
</feature>
<comment type="caution">
    <text evidence="3">The sequence shown here is derived from an EMBL/GenBank/DDBJ whole genome shotgun (WGS) entry which is preliminary data.</text>
</comment>
<gene>
    <name evidence="3" type="ORF">MSNKSG1_03535</name>
</gene>
<protein>
    <submittedName>
        <fullName evidence="3">Integrase catalytic subunit</fullName>
    </submittedName>
</protein>
<proteinExistence type="predicted"/>